<dbReference type="Proteomes" id="UP000663855">
    <property type="component" value="Unassembled WGS sequence"/>
</dbReference>
<evidence type="ECO:0000313" key="6">
    <source>
        <dbReference type="EMBL" id="CAF3949007.1"/>
    </source>
</evidence>
<dbReference type="Proteomes" id="UP000663842">
    <property type="component" value="Unassembled WGS sequence"/>
</dbReference>
<evidence type="ECO:0000313" key="10">
    <source>
        <dbReference type="Proteomes" id="UP000663842"/>
    </source>
</evidence>
<evidence type="ECO:0000313" key="1">
    <source>
        <dbReference type="EMBL" id="CAF1590839.1"/>
    </source>
</evidence>
<dbReference type="Proteomes" id="UP000663887">
    <property type="component" value="Unassembled WGS sequence"/>
</dbReference>
<dbReference type="EMBL" id="CAJNOV010016455">
    <property type="protein sequence ID" value="CAF1590839.1"/>
    <property type="molecule type" value="Genomic_DNA"/>
</dbReference>
<evidence type="ECO:0000313" key="11">
    <source>
        <dbReference type="Proteomes" id="UP000663866"/>
    </source>
</evidence>
<dbReference type="Proteomes" id="UP000663866">
    <property type="component" value="Unassembled WGS sequence"/>
</dbReference>
<name>A0A820I1E8_9BILA</name>
<dbReference type="Proteomes" id="UP000681720">
    <property type="component" value="Unassembled WGS sequence"/>
</dbReference>
<dbReference type="Proteomes" id="UP000663824">
    <property type="component" value="Unassembled WGS sequence"/>
</dbReference>
<gene>
    <name evidence="9" type="ORF">BYL167_LOCUS44560</name>
    <name evidence="1" type="ORF">CJN711_LOCUS34027</name>
    <name evidence="6" type="ORF">GIL414_LOCUS8987</name>
    <name evidence="3" type="ORF">MBJ925_LOCUS15319</name>
    <name evidence="7" type="ORF">OVN521_LOCUS20221</name>
    <name evidence="5" type="ORF">SMN809_LOCUS2887</name>
    <name evidence="8" type="ORF">UXM345_LOCUS33500</name>
    <name evidence="2" type="ORF">WKI299_LOCUS11196</name>
    <name evidence="4" type="ORF">XDN619_LOCUS36816</name>
</gene>
<dbReference type="EMBL" id="CAJOBF010011185">
    <property type="protein sequence ID" value="CAF4302573.1"/>
    <property type="molecule type" value="Genomic_DNA"/>
</dbReference>
<dbReference type="AlphaFoldDB" id="A0A820I1E8"/>
<dbReference type="EMBL" id="CAJNRG010019003">
    <property type="protein sequence ID" value="CAF2267615.1"/>
    <property type="molecule type" value="Genomic_DNA"/>
</dbReference>
<evidence type="ECO:0000313" key="5">
    <source>
        <dbReference type="EMBL" id="CAF3831410.1"/>
    </source>
</evidence>
<reference evidence="8" key="1">
    <citation type="submission" date="2021-02" db="EMBL/GenBank/DDBJ databases">
        <authorList>
            <person name="Nowell W R."/>
        </authorList>
    </citation>
    <scope>NUCLEOTIDE SEQUENCE</scope>
</reference>
<accession>A0A820I1E8</accession>
<comment type="caution">
    <text evidence="8">The sequence shown here is derived from an EMBL/GenBank/DDBJ whole genome shotgun (WGS) entry which is preliminary data.</text>
</comment>
<dbReference type="EMBL" id="CAJOBI010000560">
    <property type="protein sequence ID" value="CAF3831410.1"/>
    <property type="molecule type" value="Genomic_DNA"/>
</dbReference>
<dbReference type="EMBL" id="CAJNRE010007173">
    <property type="protein sequence ID" value="CAF2063144.1"/>
    <property type="molecule type" value="Genomic_DNA"/>
</dbReference>
<proteinExistence type="predicted"/>
<dbReference type="EMBL" id="CAJOBH010121386">
    <property type="protein sequence ID" value="CAF4713113.1"/>
    <property type="molecule type" value="Genomic_DNA"/>
</dbReference>
<evidence type="ECO:0000313" key="2">
    <source>
        <dbReference type="EMBL" id="CAF2055878.1"/>
    </source>
</evidence>
<protein>
    <submittedName>
        <fullName evidence="8">Uncharacterized protein</fullName>
    </submittedName>
</protein>
<dbReference type="Proteomes" id="UP000663856">
    <property type="component" value="Unassembled WGS sequence"/>
</dbReference>
<keyword evidence="11" id="KW-1185">Reference proteome</keyword>
<dbReference type="Gene3D" id="2.60.120.260">
    <property type="entry name" value="Galactose-binding domain-like"/>
    <property type="match status" value="1"/>
</dbReference>
<evidence type="ECO:0000313" key="8">
    <source>
        <dbReference type="EMBL" id="CAF4302573.1"/>
    </source>
</evidence>
<organism evidence="8 10">
    <name type="scientific">Rotaria magnacalcarata</name>
    <dbReference type="NCBI Taxonomy" id="392030"/>
    <lineage>
        <taxon>Eukaryota</taxon>
        <taxon>Metazoa</taxon>
        <taxon>Spiralia</taxon>
        <taxon>Gnathifera</taxon>
        <taxon>Rotifera</taxon>
        <taxon>Eurotatoria</taxon>
        <taxon>Bdelloidea</taxon>
        <taxon>Philodinida</taxon>
        <taxon>Philodinidae</taxon>
        <taxon>Rotaria</taxon>
    </lineage>
</organism>
<sequence length="124" mass="13915">MFTAKSNEDIITFSFGKSVAGYLDDISVYDFSISEELMKDGNFESGTLKNYCVCVSKDSTCERIQSDQYSGSYACKINSWGLVELSQGLKTIVGRSYNVSFWYKSQDGAYEDLYVFTSAQKTVN</sequence>
<evidence type="ECO:0000313" key="3">
    <source>
        <dbReference type="EMBL" id="CAF2063144.1"/>
    </source>
</evidence>
<dbReference type="Proteomes" id="UP000681967">
    <property type="component" value="Unassembled WGS sequence"/>
</dbReference>
<dbReference type="EMBL" id="CAJOBG010003956">
    <property type="protein sequence ID" value="CAF4088584.1"/>
    <property type="molecule type" value="Genomic_DNA"/>
</dbReference>
<evidence type="ECO:0000313" key="9">
    <source>
        <dbReference type="EMBL" id="CAF4713113.1"/>
    </source>
</evidence>
<evidence type="ECO:0000313" key="7">
    <source>
        <dbReference type="EMBL" id="CAF4088584.1"/>
    </source>
</evidence>
<dbReference type="Proteomes" id="UP000676336">
    <property type="component" value="Unassembled WGS sequence"/>
</dbReference>
<evidence type="ECO:0000313" key="4">
    <source>
        <dbReference type="EMBL" id="CAF2267615.1"/>
    </source>
</evidence>
<dbReference type="EMBL" id="CAJOBJ010002993">
    <property type="protein sequence ID" value="CAF3949007.1"/>
    <property type="molecule type" value="Genomic_DNA"/>
</dbReference>
<dbReference type="EMBL" id="CAJNRF010004072">
    <property type="protein sequence ID" value="CAF2055878.1"/>
    <property type="molecule type" value="Genomic_DNA"/>
</dbReference>